<dbReference type="EMBL" id="KN553444">
    <property type="protein sequence ID" value="KHJ90051.1"/>
    <property type="molecule type" value="Genomic_DNA"/>
</dbReference>
<name>A0A0B1T1L7_OESDE</name>
<dbReference type="AlphaFoldDB" id="A0A0B1T1L7"/>
<reference evidence="1 2" key="1">
    <citation type="submission" date="2014-03" db="EMBL/GenBank/DDBJ databases">
        <title>Draft genome of the hookworm Oesophagostomum dentatum.</title>
        <authorList>
            <person name="Mitreva M."/>
        </authorList>
    </citation>
    <scope>NUCLEOTIDE SEQUENCE [LARGE SCALE GENOMIC DNA]</scope>
    <source>
        <strain evidence="1 2">OD-Hann</strain>
    </source>
</reference>
<organism evidence="1 2">
    <name type="scientific">Oesophagostomum dentatum</name>
    <name type="common">Nodular worm</name>
    <dbReference type="NCBI Taxonomy" id="61180"/>
    <lineage>
        <taxon>Eukaryota</taxon>
        <taxon>Metazoa</taxon>
        <taxon>Ecdysozoa</taxon>
        <taxon>Nematoda</taxon>
        <taxon>Chromadorea</taxon>
        <taxon>Rhabditida</taxon>
        <taxon>Rhabditina</taxon>
        <taxon>Rhabditomorpha</taxon>
        <taxon>Strongyloidea</taxon>
        <taxon>Strongylidae</taxon>
        <taxon>Oesophagostomum</taxon>
    </lineage>
</organism>
<sequence length="135" mass="16145">MNSQDLYGLAEADTEETLPDYLEGNTTLHELENLEVVDQHQQVIAMLNYFYNSSQLNHKERKILFDFFHKKLEYPYPICTLLYSDTFEEDKDNGVILHVRRYIELNLPTWTMRLLKTAECLNKVPRFTWAKYYAK</sequence>
<evidence type="ECO:0000313" key="2">
    <source>
        <dbReference type="Proteomes" id="UP000053660"/>
    </source>
</evidence>
<dbReference type="OrthoDB" id="5820520at2759"/>
<gene>
    <name evidence="1" type="ORF">OESDEN_10111</name>
</gene>
<proteinExistence type="predicted"/>
<protein>
    <submittedName>
        <fullName evidence="1">Uncharacterized protein</fullName>
    </submittedName>
</protein>
<evidence type="ECO:0000313" key="1">
    <source>
        <dbReference type="EMBL" id="KHJ90051.1"/>
    </source>
</evidence>
<dbReference type="Proteomes" id="UP000053660">
    <property type="component" value="Unassembled WGS sequence"/>
</dbReference>
<accession>A0A0B1T1L7</accession>
<keyword evidence="2" id="KW-1185">Reference proteome</keyword>